<evidence type="ECO:0000313" key="2">
    <source>
        <dbReference type="Proteomes" id="UP001219518"/>
    </source>
</evidence>
<dbReference type="EMBL" id="JAHWGI010000195">
    <property type="protein sequence ID" value="KAK3910837.1"/>
    <property type="molecule type" value="Genomic_DNA"/>
</dbReference>
<dbReference type="PANTHER" id="PTHR47018">
    <property type="entry name" value="CXC DOMAIN-CONTAINING PROTEIN-RELATED"/>
    <property type="match status" value="1"/>
</dbReference>
<evidence type="ECO:0000313" key="1">
    <source>
        <dbReference type="EMBL" id="KAK3910837.1"/>
    </source>
</evidence>
<sequence length="1522" mass="170289">MDGSKFVVVDPSKPIPKEKECEVDWELCVLCQKDDGSKLIIPSKNSNAEKFQGYSKLDKLLRMFDSAGLLSSLPFEIKISKLNNGSGIYETLKINNAVYHKYCLMKCSDREYERALKRKSKETVQSNSPVKTRRCSSGFDQTKCLFCDKTATRKQPLINVTTVSISSKIKNYAVLLKDTSLMAKVNGAHDLIALEACYHSCCLTTFNNRIRAYDNKILSASKSTELPSNLSELHAYGLAHLASHIDDVRESTIDGLPVFKMTDLAKCYSSYMKEMGVDHVPHTSRLRDRLLAACPHLQASGSAGQDTLITYSSDSNVSIRAAVRDFNTDAFRFTDVAKVVRSDIFSKEKARGWEETLDKQAESTPLSLKTLLSMIMRGPGSFASITEEEADFDQVINSIAQLISYHAVKRVSKSTDRRISSERETPVPVYLAMKIYGESRSKTLVNLTHELGLSISYKRLQAILNDKASVVSQRYAQTKVVCPPTLYSGDFTVGAVDNIDHDTSSYTAKTSFHGTAITLMQFPDAEAPGGPQEMMQFEPKKGHSIDLPDTYALVKPCDLNVKSIKVPSVERCTIKLTEDASPIHLGKLWLDTQDDTDILPWPVYNSRAENDSSKCLTRTAVLPLFSEQAHSVEMMVHAMDCVTSAIHYINPGQTPVLVADQPLYALCRSIQCLRPDTYGEEKMFIMMGSLHIEMAILRALGSILENSGWVGALVHAAVTTQGRAESMLRASHVTRTRYAHEVTVAVLYYLQRLAYEQHKENNDEDDPIFSSFEEWRVNKCSTVPQFKFWDIVLNVELTLLQFIASLRSANFKMYKHALCNMIGWFFALDQVNYARWLSVHIRDLVNLDTTHPDLAAKFEAGSFVARKSHRPFSSIGLDQNHEQVNATLKGNGGMIGLTQRPESLTKLLLTIPELASIISKFETANFDPRGRGDESVHHSDNGAFIRLFQRDYESLKSTFLLWGNPFSEDGTELYNIQTNMKAPLESSEILQRIEMMGKSQYETFVQERLESSQKLVTDTIPQNKISIWKEKAKGVVEKNAAKLLALKSDCELFRKLFIVCQAREYDLDEFFKYENQPWPPSLSALGQIRCVGKSDIMKSLINPVPDSVHLQDAPLPAFDAKVYDGPALVHMLPPGRVRTFQEYADKVFCAFIARECSPSVKRVDVVWDTYSDTSLKSAARDKRGHGDRFQVNSTTSIPHSWPNFLRDSNNKKQLFSLLAKSLQSLFIPGVEVYSTTDSDVVCSSSAADLSFISPCNHEEADSRMILHVADASRKGLKTCMIRTSDSDVLVLAVAYAKQIESQTLWVSIGTGKHHQLINATAISEHLGPEKSSALPVVHAFSGCDTTSSFLSKGKKSVMDTWSAYPQGTEGFLALRRGAVDEGLPVLERLVVKLYCSSSKCNTVNECRRDLFTKKARAPECLPPSQDALRQHCRRAAYQGGIVWGQCLQRQQRIPDPSLWGWEKSANGPFFWTPKWTTLGQIQQNLLVLMRCGCKKGCSPVRCNCKKSLLPCTEMCECNGECE</sequence>
<reference evidence="1" key="1">
    <citation type="submission" date="2021-07" db="EMBL/GenBank/DDBJ databases">
        <authorList>
            <person name="Catto M.A."/>
            <person name="Jacobson A."/>
            <person name="Kennedy G."/>
            <person name="Labadie P."/>
            <person name="Hunt B.G."/>
            <person name="Srinivasan R."/>
        </authorList>
    </citation>
    <scope>NUCLEOTIDE SEQUENCE</scope>
    <source>
        <strain evidence="1">PL_HMW_Pooled</strain>
        <tissue evidence="1">Head</tissue>
    </source>
</reference>
<reference evidence="1" key="2">
    <citation type="journal article" date="2023" name="BMC Genomics">
        <title>Pest status, molecular evolution, and epigenetic factors derived from the genome assembly of Frankliniella fusca, a thysanopteran phytovirus vector.</title>
        <authorList>
            <person name="Catto M.A."/>
            <person name="Labadie P.E."/>
            <person name="Jacobson A.L."/>
            <person name="Kennedy G.G."/>
            <person name="Srinivasan R."/>
            <person name="Hunt B.G."/>
        </authorList>
    </citation>
    <scope>NUCLEOTIDE SEQUENCE</scope>
    <source>
        <strain evidence="1">PL_HMW_Pooled</strain>
    </source>
</reference>
<gene>
    <name evidence="1" type="ORF">KUF71_004325</name>
</gene>
<protein>
    <submittedName>
        <fullName evidence="1">Protein dachsous</fullName>
    </submittedName>
</protein>
<organism evidence="1 2">
    <name type="scientific">Frankliniella fusca</name>
    <dbReference type="NCBI Taxonomy" id="407009"/>
    <lineage>
        <taxon>Eukaryota</taxon>
        <taxon>Metazoa</taxon>
        <taxon>Ecdysozoa</taxon>
        <taxon>Arthropoda</taxon>
        <taxon>Hexapoda</taxon>
        <taxon>Insecta</taxon>
        <taxon>Pterygota</taxon>
        <taxon>Neoptera</taxon>
        <taxon>Paraneoptera</taxon>
        <taxon>Thysanoptera</taxon>
        <taxon>Terebrantia</taxon>
        <taxon>Thripoidea</taxon>
        <taxon>Thripidae</taxon>
        <taxon>Frankliniella</taxon>
    </lineage>
</organism>
<name>A0AAE1LAC2_9NEOP</name>
<proteinExistence type="predicted"/>
<comment type="caution">
    <text evidence="1">The sequence shown here is derived from an EMBL/GenBank/DDBJ whole genome shotgun (WGS) entry which is preliminary data.</text>
</comment>
<keyword evidence="2" id="KW-1185">Reference proteome</keyword>
<accession>A0AAE1LAC2</accession>
<dbReference type="Proteomes" id="UP001219518">
    <property type="component" value="Unassembled WGS sequence"/>
</dbReference>